<comment type="caution">
    <text evidence="3">The sequence shown here is derived from an EMBL/GenBank/DDBJ whole genome shotgun (WGS) entry which is preliminary data.</text>
</comment>
<evidence type="ECO:0008006" key="5">
    <source>
        <dbReference type="Google" id="ProtNLM"/>
    </source>
</evidence>
<feature type="compositionally biased region" description="Gly residues" evidence="1">
    <location>
        <begin position="667"/>
        <end position="682"/>
    </location>
</feature>
<dbReference type="AlphaFoldDB" id="A0A835XEN4"/>
<keyword evidence="2" id="KW-0732">Signal</keyword>
<accession>A0A835XEN4</accession>
<evidence type="ECO:0000313" key="3">
    <source>
        <dbReference type="EMBL" id="KAG2481949.1"/>
    </source>
</evidence>
<dbReference type="Proteomes" id="UP000612055">
    <property type="component" value="Unassembled WGS sequence"/>
</dbReference>
<feature type="region of interest" description="Disordered" evidence="1">
    <location>
        <begin position="652"/>
        <end position="694"/>
    </location>
</feature>
<reference evidence="3" key="1">
    <citation type="journal article" date="2020" name="bioRxiv">
        <title>Comparative genomics of Chlamydomonas.</title>
        <authorList>
            <person name="Craig R.J."/>
            <person name="Hasan A.R."/>
            <person name="Ness R.W."/>
            <person name="Keightley P.D."/>
        </authorList>
    </citation>
    <scope>NUCLEOTIDE SEQUENCE</scope>
    <source>
        <strain evidence="3">CCAP 11/70</strain>
    </source>
</reference>
<feature type="region of interest" description="Disordered" evidence="1">
    <location>
        <begin position="606"/>
        <end position="636"/>
    </location>
</feature>
<gene>
    <name evidence="3" type="ORF">HYH03_019093</name>
</gene>
<name>A0A835XEN4_9CHLO</name>
<dbReference type="OrthoDB" id="531768at2759"/>
<evidence type="ECO:0000256" key="1">
    <source>
        <dbReference type="SAM" id="MobiDB-lite"/>
    </source>
</evidence>
<feature type="signal peptide" evidence="2">
    <location>
        <begin position="1"/>
        <end position="22"/>
    </location>
</feature>
<organism evidence="3 4">
    <name type="scientific">Edaphochlamys debaryana</name>
    <dbReference type="NCBI Taxonomy" id="47281"/>
    <lineage>
        <taxon>Eukaryota</taxon>
        <taxon>Viridiplantae</taxon>
        <taxon>Chlorophyta</taxon>
        <taxon>core chlorophytes</taxon>
        <taxon>Chlorophyceae</taxon>
        <taxon>CS clade</taxon>
        <taxon>Chlamydomonadales</taxon>
        <taxon>Chlamydomonadales incertae sedis</taxon>
        <taxon>Edaphochlamys</taxon>
    </lineage>
</organism>
<proteinExistence type="predicted"/>
<keyword evidence="4" id="KW-1185">Reference proteome</keyword>
<evidence type="ECO:0000256" key="2">
    <source>
        <dbReference type="SAM" id="SignalP"/>
    </source>
</evidence>
<protein>
    <recommendedName>
        <fullName evidence="5">Nucleotide-diphospho-sugar transferase domain-containing protein</fullName>
    </recommendedName>
</protein>
<dbReference type="EMBL" id="JAEHOE010000319">
    <property type="protein sequence ID" value="KAG2481949.1"/>
    <property type="molecule type" value="Genomic_DNA"/>
</dbReference>
<feature type="chain" id="PRO_5032691052" description="Nucleotide-diphospho-sugar transferase domain-containing protein" evidence="2">
    <location>
        <begin position="23"/>
        <end position="694"/>
    </location>
</feature>
<evidence type="ECO:0000313" key="4">
    <source>
        <dbReference type="Proteomes" id="UP000612055"/>
    </source>
</evidence>
<sequence length="694" mass="74819">MSLWLSMLILAVLELLVAKAHGSSPDALPLLNCLSPEYCSRGITGYIGPLDTADELKEALARTAYKKEVIVTSDDRLDDLSQAVDRFRRAGWPHVLPVAAGLEDCNRLHRLFKAYYHERDHRGNHSISCGWYGRLSPDKHFEYFRKPNQILSVWHKLLTCVRAVTLGYNVLCVDSDVLPLGDFYGLIKQPPASGYTMIAQCESAYMLNAGVMYFQCGGARTPALWQRSLAPSWVGLGGPRRCEADDQGVALPMMDQVAYTDVLWDAIAGHPMHAHLLQSFLRDTEWAKFGFRDREDFTARVAALMAPGQSYVTEAVGSPLADAIWGDLPPTHRGGPAARNPDGSLNVTLAVATLRIPHVSAPGPGGVRLPLLGPPQNWTLALRKAFTDLGVPLPLDPYNPDHAQLAAAVPHERIAFVGTPTHEVPDSRFLGAWIAHNWPTWGRHGWWHRNLSPRATQGLGHLHSPLPPALHPSKRKKHLETLLHRSRARVYQATANRQLEAVTALSRLVTYAPGVTHKNLSKAELSRASKQLLRAALALSSSVAWPTPPCSSEWLWLNAWRAPSTTSSVNGLAGFRVADCLQNDGPGGSPRALLGVELDHLLTTRGETADAPPDPARVLRLQSTPEPPPAAPSHALTPVSASDLVALNAPAHAAGSDGVGHPRVPGQAGGGDGAAGPQGGAVRGLPQALPGAAL</sequence>